<reference evidence="3" key="1">
    <citation type="journal article" date="2019" name="Int. J. Syst. Evol. Microbiol.">
        <title>The Global Catalogue of Microorganisms (GCM) 10K type strain sequencing project: providing services to taxonomists for standard genome sequencing and annotation.</title>
        <authorList>
            <consortium name="The Broad Institute Genomics Platform"/>
            <consortium name="The Broad Institute Genome Sequencing Center for Infectious Disease"/>
            <person name="Wu L."/>
            <person name="Ma J."/>
        </authorList>
    </citation>
    <scope>NUCLEOTIDE SEQUENCE [LARGE SCALE GENOMIC DNA]</scope>
    <source>
        <strain evidence="3">JCM 16929</strain>
    </source>
</reference>
<dbReference type="RefSeq" id="WP_344809253.1">
    <property type="nucleotide sequence ID" value="NZ_BAABAB010000050.1"/>
</dbReference>
<feature type="region of interest" description="Disordered" evidence="1">
    <location>
        <begin position="247"/>
        <end position="268"/>
    </location>
</feature>
<evidence type="ECO:0000313" key="2">
    <source>
        <dbReference type="EMBL" id="GAA3639290.1"/>
    </source>
</evidence>
<feature type="region of interest" description="Disordered" evidence="1">
    <location>
        <begin position="331"/>
        <end position="395"/>
    </location>
</feature>
<feature type="region of interest" description="Disordered" evidence="1">
    <location>
        <begin position="169"/>
        <end position="229"/>
    </location>
</feature>
<dbReference type="EMBL" id="BAABAB010000050">
    <property type="protein sequence ID" value="GAA3639290.1"/>
    <property type="molecule type" value="Genomic_DNA"/>
</dbReference>
<feature type="compositionally biased region" description="Gly residues" evidence="1">
    <location>
        <begin position="253"/>
        <end position="268"/>
    </location>
</feature>
<evidence type="ECO:0000313" key="3">
    <source>
        <dbReference type="Proteomes" id="UP001501490"/>
    </source>
</evidence>
<accession>A0ABP7AT08</accession>
<name>A0ABP7AT08_9ACTN</name>
<evidence type="ECO:0008006" key="4">
    <source>
        <dbReference type="Google" id="ProtNLM"/>
    </source>
</evidence>
<protein>
    <recommendedName>
        <fullName evidence="4">Collagen triple helix repeat-containing protein</fullName>
    </recommendedName>
</protein>
<keyword evidence="3" id="KW-1185">Reference proteome</keyword>
<gene>
    <name evidence="2" type="ORF">GCM10022236_47210</name>
</gene>
<evidence type="ECO:0000256" key="1">
    <source>
        <dbReference type="SAM" id="MobiDB-lite"/>
    </source>
</evidence>
<feature type="compositionally biased region" description="Gly residues" evidence="1">
    <location>
        <begin position="338"/>
        <end position="372"/>
    </location>
</feature>
<comment type="caution">
    <text evidence="2">The sequence shown here is derived from an EMBL/GenBank/DDBJ whole genome shotgun (WGS) entry which is preliminary data.</text>
</comment>
<dbReference type="Proteomes" id="UP001501490">
    <property type="component" value="Unassembled WGS sequence"/>
</dbReference>
<proteinExistence type="predicted"/>
<sequence length="395" mass="38521">MTSFDKLRQLGVDFGPNGDQAVETTVTIKDVDQLKWLLDIGLDDKGRAEHFAALFGSTGKGEGLADELVRNVAAYAVGDEALTDEAREAVAPAFPLKVAVTADPQPITVDGKKDLSHTDGTSNVVVYTDVTMKPGGYFYCAATNLTFTCDTFTRADPIGNVSDFQIVGLTPATPGKPDKPAQAGRAGSGGPGECSSAGIAGHGGGDGTTGDRGTKGTDGTNGDNGTGSQGATIWIKKTLSAPQLAFYTQSGPGAKGGDGGDGGLGQPGGNGGNGVSCGCTGNAGGSGKAGGPGGKGGRAGDGGNGTDALGNITVYVPTVADLAKVQKVQVGAPPGEAGTPGNGGDGGDGGTGGSGGKHNDGGSGAGKGGQGDPGDRGSRGTYTGKAAEVVPNLHP</sequence>
<organism evidence="2 3">
    <name type="scientific">Microlunatus ginsengisoli</name>
    <dbReference type="NCBI Taxonomy" id="363863"/>
    <lineage>
        <taxon>Bacteria</taxon>
        <taxon>Bacillati</taxon>
        <taxon>Actinomycetota</taxon>
        <taxon>Actinomycetes</taxon>
        <taxon>Propionibacteriales</taxon>
        <taxon>Propionibacteriaceae</taxon>
        <taxon>Microlunatus</taxon>
    </lineage>
</organism>
<feature type="compositionally biased region" description="Gly residues" evidence="1">
    <location>
        <begin position="200"/>
        <end position="210"/>
    </location>
</feature>